<comment type="caution">
    <text evidence="2">The sequence shown here is derived from an EMBL/GenBank/DDBJ whole genome shotgun (WGS) entry which is preliminary data.</text>
</comment>
<sequence length="153" mass="17974">MFTYDSDRGERGGVPNLQMQAMMQEMRRMLQEGGRSLRTPSDQEGEASNKSDNDGYYGNDDEKASDHSVRKNEQRPRERRDRERIEGDLGSIKLKILPFQGRNYLEAHLKWEKKIESMFDCHNSSELKKAKLIAIEFTNYALIWWNQLTLSKR</sequence>
<accession>A0A5B6VY55</accession>
<feature type="compositionally biased region" description="Basic and acidic residues" evidence="1">
    <location>
        <begin position="60"/>
        <end position="85"/>
    </location>
</feature>
<evidence type="ECO:0000256" key="1">
    <source>
        <dbReference type="SAM" id="MobiDB-lite"/>
    </source>
</evidence>
<dbReference type="EMBL" id="SMMG02000005">
    <property type="protein sequence ID" value="KAA3473905.1"/>
    <property type="molecule type" value="Genomic_DNA"/>
</dbReference>
<reference evidence="3" key="1">
    <citation type="journal article" date="2019" name="Plant Biotechnol. J.">
        <title>Genome sequencing of the Australian wild diploid species Gossypium australe highlights disease resistance and delayed gland morphogenesis.</title>
        <authorList>
            <person name="Cai Y."/>
            <person name="Cai X."/>
            <person name="Wang Q."/>
            <person name="Wang P."/>
            <person name="Zhang Y."/>
            <person name="Cai C."/>
            <person name="Xu Y."/>
            <person name="Wang K."/>
            <person name="Zhou Z."/>
            <person name="Wang C."/>
            <person name="Geng S."/>
            <person name="Li B."/>
            <person name="Dong Q."/>
            <person name="Hou Y."/>
            <person name="Wang H."/>
            <person name="Ai P."/>
            <person name="Liu Z."/>
            <person name="Yi F."/>
            <person name="Sun M."/>
            <person name="An G."/>
            <person name="Cheng J."/>
            <person name="Zhang Y."/>
            <person name="Shi Q."/>
            <person name="Xie Y."/>
            <person name="Shi X."/>
            <person name="Chang Y."/>
            <person name="Huang F."/>
            <person name="Chen Y."/>
            <person name="Hong S."/>
            <person name="Mi L."/>
            <person name="Sun Q."/>
            <person name="Zhang L."/>
            <person name="Zhou B."/>
            <person name="Peng R."/>
            <person name="Zhang X."/>
            <person name="Liu F."/>
        </authorList>
    </citation>
    <scope>NUCLEOTIDE SEQUENCE [LARGE SCALE GENOMIC DNA]</scope>
    <source>
        <strain evidence="3">cv. PA1801</strain>
    </source>
</reference>
<keyword evidence="3" id="KW-1185">Reference proteome</keyword>
<gene>
    <name evidence="2" type="ORF">EPI10_024245</name>
</gene>
<feature type="region of interest" description="Disordered" evidence="1">
    <location>
        <begin position="1"/>
        <end position="85"/>
    </location>
</feature>
<proteinExistence type="predicted"/>
<dbReference type="OrthoDB" id="1000896at2759"/>
<evidence type="ECO:0000313" key="2">
    <source>
        <dbReference type="EMBL" id="KAA3473905.1"/>
    </source>
</evidence>
<dbReference type="AlphaFoldDB" id="A0A5B6VY55"/>
<protein>
    <submittedName>
        <fullName evidence="2">KH domain-containing protein isoform X1</fullName>
    </submittedName>
</protein>
<dbReference type="Proteomes" id="UP000325315">
    <property type="component" value="Unassembled WGS sequence"/>
</dbReference>
<organism evidence="2 3">
    <name type="scientific">Gossypium australe</name>
    <dbReference type="NCBI Taxonomy" id="47621"/>
    <lineage>
        <taxon>Eukaryota</taxon>
        <taxon>Viridiplantae</taxon>
        <taxon>Streptophyta</taxon>
        <taxon>Embryophyta</taxon>
        <taxon>Tracheophyta</taxon>
        <taxon>Spermatophyta</taxon>
        <taxon>Magnoliopsida</taxon>
        <taxon>eudicotyledons</taxon>
        <taxon>Gunneridae</taxon>
        <taxon>Pentapetalae</taxon>
        <taxon>rosids</taxon>
        <taxon>malvids</taxon>
        <taxon>Malvales</taxon>
        <taxon>Malvaceae</taxon>
        <taxon>Malvoideae</taxon>
        <taxon>Gossypium</taxon>
    </lineage>
</organism>
<feature type="compositionally biased region" description="Basic and acidic residues" evidence="1">
    <location>
        <begin position="1"/>
        <end position="11"/>
    </location>
</feature>
<evidence type="ECO:0000313" key="3">
    <source>
        <dbReference type="Proteomes" id="UP000325315"/>
    </source>
</evidence>
<name>A0A5B6VY55_9ROSI</name>